<protein>
    <submittedName>
        <fullName evidence="1">Uncharacterized protein</fullName>
    </submittedName>
</protein>
<evidence type="ECO:0000313" key="1">
    <source>
        <dbReference type="EMBL" id="CAH4035442.1"/>
    </source>
</evidence>
<proteinExistence type="predicted"/>
<dbReference type="SUPFAM" id="SSF140996">
    <property type="entry name" value="Hermes dimerisation domain"/>
    <property type="match status" value="1"/>
</dbReference>
<sequence length="360" mass="41563">MKRQEEIDRQRVKLITKEYHPLSVVEEKEFVKLKSLLNPTYQLQTRETISNSLITAIYDETVDKCLALAFARLSSVVPNISQNMEAAQKLKHKKPISKTKLKKTIKNIVCRPDPINWLLASTEEHLRLETTLQKYRVTLPEFKKPHWNDIKDLPKEKRPRPPPCKRVEGLIFGLSECRESLKNGLCSGILIDADVNPKMLVEPIIEDCCSNLIPFLCLNGLRKTSAVNFGISTCCLGIQKGCLLDIQNDVQIIFNQKYKPEVKNIVDNEKEITETPMIVDSEKEIKIYPYLYRKSKKERVFKPSEYTAAQIVTEKFTGQNFIGISENKKNDSKSYMNMILKRMSNNPNRVKLKKKNIFDT</sequence>
<organism evidence="1 2">
    <name type="scientific">Pieris brassicae</name>
    <name type="common">White butterfly</name>
    <name type="synonym">Large white butterfly</name>
    <dbReference type="NCBI Taxonomy" id="7116"/>
    <lineage>
        <taxon>Eukaryota</taxon>
        <taxon>Metazoa</taxon>
        <taxon>Ecdysozoa</taxon>
        <taxon>Arthropoda</taxon>
        <taxon>Hexapoda</taxon>
        <taxon>Insecta</taxon>
        <taxon>Pterygota</taxon>
        <taxon>Neoptera</taxon>
        <taxon>Endopterygota</taxon>
        <taxon>Lepidoptera</taxon>
        <taxon>Glossata</taxon>
        <taxon>Ditrysia</taxon>
        <taxon>Papilionoidea</taxon>
        <taxon>Pieridae</taxon>
        <taxon>Pierinae</taxon>
        <taxon>Pieris</taxon>
    </lineage>
</organism>
<dbReference type="AlphaFoldDB" id="A0A9P0TUH3"/>
<name>A0A9P0TUH3_PIEBR</name>
<comment type="caution">
    <text evidence="1">The sequence shown here is derived from an EMBL/GenBank/DDBJ whole genome shotgun (WGS) entry which is preliminary data.</text>
</comment>
<reference evidence="1" key="1">
    <citation type="submission" date="2022-05" db="EMBL/GenBank/DDBJ databases">
        <authorList>
            <person name="Okamura Y."/>
        </authorList>
    </citation>
    <scope>NUCLEOTIDE SEQUENCE</scope>
</reference>
<dbReference type="Proteomes" id="UP001152562">
    <property type="component" value="Unassembled WGS sequence"/>
</dbReference>
<dbReference type="Gene3D" id="3.30.1330.30">
    <property type="match status" value="1"/>
</dbReference>
<dbReference type="InterPro" id="IPR029064">
    <property type="entry name" value="Ribosomal_eL30-like_sf"/>
</dbReference>
<accession>A0A9P0TUH3</accession>
<keyword evidence="2" id="KW-1185">Reference proteome</keyword>
<gene>
    <name evidence="1" type="ORF">PIBRA_LOCUS11509</name>
</gene>
<dbReference type="EMBL" id="CALOZG010000042">
    <property type="protein sequence ID" value="CAH4035442.1"/>
    <property type="molecule type" value="Genomic_DNA"/>
</dbReference>
<evidence type="ECO:0000313" key="2">
    <source>
        <dbReference type="Proteomes" id="UP001152562"/>
    </source>
</evidence>